<dbReference type="GO" id="GO:0035091">
    <property type="term" value="F:phosphatidylinositol binding"/>
    <property type="evidence" value="ECO:0007669"/>
    <property type="project" value="InterPro"/>
</dbReference>
<comment type="caution">
    <text evidence="13">The sequence shown here is derived from an EMBL/GenBank/DDBJ whole genome shotgun (WGS) entry which is preliminary data.</text>
</comment>
<gene>
    <name evidence="13" type="ORF">DGYR_LOCUS10303</name>
</gene>
<keyword evidence="8" id="KW-0333">Golgi apparatus</keyword>
<dbReference type="GO" id="GO:0031267">
    <property type="term" value="F:small GTPase binding"/>
    <property type="evidence" value="ECO:0007669"/>
    <property type="project" value="InterPro"/>
</dbReference>
<evidence type="ECO:0000256" key="4">
    <source>
        <dbReference type="ARBA" id="ARBA00022448"/>
    </source>
</evidence>
<sequence>MATVEDDTLETLLSKITNPSNQDEDTDVIMAFCDQVNKHLEGPQIAIRLLAYKVQSPQERECLHALSTLEACVRNCGKRFHQEIGKFRFLNEMIKLVSPKYAGPYTTDKVKKKVIELLYSWAKGLKQETKIMEAYQMLKKQKIVKDDPTYIDQHIDILVPPTPEKERNSIFNDDTKSKQLQKLLSSKNPEDLQAANRLIKNMVKQDAERMEKISKRTSELETVNNNVKLLNEMLNVYHNANTAQSDREIMKELYDNLEKARPNLFRLASDADEQDNDGINQILETNDSVARVMTSFKEKISTDANCSTVAATNNDPSSLLDLDFGAKNSVDILRTQLDELGLNTKLETTPQLEPTTTSEQKDDDLVQLGDIFSNSQTTSIFGSNTSNQMANPPIYNPPVYQPLSNIGSTATGSILTPSTQSAFSSTNSTKPKATIGTNAFDDLDILGKSLTTENSKPATFDQKPEAKTLAELQQMKVSSESPNSKSLIDDLPMLIPNSSPPEPVTLDNVFVALDTIQFASTTPLVGYDKNNVRVMINFTKNTVADRPDVAVFVVSTLSTSSAQLTSFSFLAAVPKAMKIKLQPASSTSLAAFNPIVPASPITQVMLISNPNKDKIKLKYKITYKLGEEQFTDNGDVTEFPTFQL</sequence>
<comment type="subcellular location">
    <subcellularLocation>
        <location evidence="2">Early endosome membrane</location>
        <topology evidence="2">Peripheral membrane protein</topology>
    </subcellularLocation>
    <subcellularLocation>
        <location evidence="1">Golgi apparatus</location>
        <location evidence="1">trans-Golgi network membrane</location>
        <topology evidence="1">Peripheral membrane protein</topology>
    </subcellularLocation>
</comment>
<dbReference type="PANTHER" id="PTHR45905">
    <property type="entry name" value="GOLGI-LOCALIZED, GAMMA-ADAPTIN EAR CONTAINING, ARF BINDING PROTEIN"/>
    <property type="match status" value="1"/>
</dbReference>
<dbReference type="InterPro" id="IPR038425">
    <property type="entry name" value="GAT_sf"/>
</dbReference>
<dbReference type="InterPro" id="IPR008153">
    <property type="entry name" value="GAE_dom"/>
</dbReference>
<dbReference type="GO" id="GO:0006893">
    <property type="term" value="P:Golgi to plasma membrane transport"/>
    <property type="evidence" value="ECO:0007669"/>
    <property type="project" value="TreeGrafter"/>
</dbReference>
<protein>
    <submittedName>
        <fullName evidence="13">DgyrCDS10925</fullName>
    </submittedName>
</protein>
<keyword evidence="4" id="KW-0813">Transport</keyword>
<dbReference type="InterPro" id="IPR004152">
    <property type="entry name" value="GAT_dom"/>
</dbReference>
<dbReference type="CDD" id="cd14234">
    <property type="entry name" value="GAT_GGA_meta"/>
    <property type="match status" value="1"/>
</dbReference>
<dbReference type="SUPFAM" id="SSF49348">
    <property type="entry name" value="Clathrin adaptor appendage domain"/>
    <property type="match status" value="1"/>
</dbReference>
<evidence type="ECO:0000256" key="3">
    <source>
        <dbReference type="ARBA" id="ARBA00008099"/>
    </source>
</evidence>
<dbReference type="Gene3D" id="1.20.5.170">
    <property type="match status" value="1"/>
</dbReference>
<evidence type="ECO:0000313" key="14">
    <source>
        <dbReference type="Proteomes" id="UP000549394"/>
    </source>
</evidence>
<evidence type="ECO:0000256" key="7">
    <source>
        <dbReference type="ARBA" id="ARBA00022927"/>
    </source>
</evidence>
<dbReference type="Pfam" id="PF00790">
    <property type="entry name" value="VHS"/>
    <property type="match status" value="1"/>
</dbReference>
<dbReference type="CDD" id="cd03567">
    <property type="entry name" value="VHS_GGA_metazoan"/>
    <property type="match status" value="1"/>
</dbReference>
<dbReference type="SUPFAM" id="SSF89009">
    <property type="entry name" value="GAT-like domain"/>
    <property type="match status" value="1"/>
</dbReference>
<evidence type="ECO:0000259" key="10">
    <source>
        <dbReference type="PROSITE" id="PS50179"/>
    </source>
</evidence>
<dbReference type="AlphaFoldDB" id="A0A7I8W3P9"/>
<evidence type="ECO:0000256" key="9">
    <source>
        <dbReference type="ARBA" id="ARBA00023136"/>
    </source>
</evidence>
<dbReference type="InterPro" id="IPR027422">
    <property type="entry name" value="GGA1-3"/>
</dbReference>
<dbReference type="GO" id="GO:0034394">
    <property type="term" value="P:protein localization to cell surface"/>
    <property type="evidence" value="ECO:0007669"/>
    <property type="project" value="TreeGrafter"/>
</dbReference>
<evidence type="ECO:0000256" key="5">
    <source>
        <dbReference type="ARBA" id="ARBA00022753"/>
    </source>
</evidence>
<dbReference type="InterPro" id="IPR013041">
    <property type="entry name" value="Clathrin_app_Ig-like_sf"/>
</dbReference>
<evidence type="ECO:0000256" key="1">
    <source>
        <dbReference type="ARBA" id="ARBA00004150"/>
    </source>
</evidence>
<dbReference type="GO" id="GO:0031901">
    <property type="term" value="C:early endosome membrane"/>
    <property type="evidence" value="ECO:0007669"/>
    <property type="project" value="UniProtKB-SubCell"/>
</dbReference>
<dbReference type="OrthoDB" id="447025at2759"/>
<dbReference type="Pfam" id="PF18308">
    <property type="entry name" value="GGA_N-GAT"/>
    <property type="match status" value="1"/>
</dbReference>
<feature type="domain" description="VHS" evidence="10">
    <location>
        <begin position="16"/>
        <end position="146"/>
    </location>
</feature>
<dbReference type="Proteomes" id="UP000549394">
    <property type="component" value="Unassembled WGS sequence"/>
</dbReference>
<comment type="similarity">
    <text evidence="3">Belongs to the GGA protein family.</text>
</comment>
<dbReference type="Pfam" id="PF03127">
    <property type="entry name" value="GAT"/>
    <property type="match status" value="1"/>
</dbReference>
<accession>A0A7I8W3P9</accession>
<dbReference type="PROSITE" id="PS50180">
    <property type="entry name" value="GAE"/>
    <property type="match status" value="1"/>
</dbReference>
<dbReference type="Gene3D" id="1.25.40.90">
    <property type="match status" value="1"/>
</dbReference>
<evidence type="ECO:0000256" key="8">
    <source>
        <dbReference type="ARBA" id="ARBA00023034"/>
    </source>
</evidence>
<keyword evidence="9" id="KW-0472">Membrane</keyword>
<evidence type="ECO:0000313" key="13">
    <source>
        <dbReference type="EMBL" id="CAD5122501.1"/>
    </source>
</evidence>
<organism evidence="13 14">
    <name type="scientific">Dimorphilus gyrociliatus</name>
    <dbReference type="NCBI Taxonomy" id="2664684"/>
    <lineage>
        <taxon>Eukaryota</taxon>
        <taxon>Metazoa</taxon>
        <taxon>Spiralia</taxon>
        <taxon>Lophotrochozoa</taxon>
        <taxon>Annelida</taxon>
        <taxon>Polychaeta</taxon>
        <taxon>Polychaeta incertae sedis</taxon>
        <taxon>Dinophilidae</taxon>
        <taxon>Dimorphilus</taxon>
    </lineage>
</organism>
<keyword evidence="5" id="KW-0967">Endosome</keyword>
<evidence type="ECO:0000259" key="12">
    <source>
        <dbReference type="PROSITE" id="PS50909"/>
    </source>
</evidence>
<dbReference type="Gene3D" id="1.20.58.160">
    <property type="match status" value="1"/>
</dbReference>
<evidence type="ECO:0000259" key="11">
    <source>
        <dbReference type="PROSITE" id="PS50180"/>
    </source>
</evidence>
<dbReference type="InterPro" id="IPR008942">
    <property type="entry name" value="ENTH_VHS"/>
</dbReference>
<keyword evidence="14" id="KW-1185">Reference proteome</keyword>
<dbReference type="SMART" id="SM00288">
    <property type="entry name" value="VHS"/>
    <property type="match status" value="1"/>
</dbReference>
<dbReference type="GO" id="GO:0006886">
    <property type="term" value="P:intracellular protein transport"/>
    <property type="evidence" value="ECO:0007669"/>
    <property type="project" value="InterPro"/>
</dbReference>
<dbReference type="SMART" id="SM00809">
    <property type="entry name" value="Alpha_adaptinC2"/>
    <property type="match status" value="1"/>
</dbReference>
<evidence type="ECO:0000256" key="2">
    <source>
        <dbReference type="ARBA" id="ARBA00004220"/>
    </source>
</evidence>
<dbReference type="InterPro" id="IPR008152">
    <property type="entry name" value="Clathrin_a/b/g-adaptin_app_Ig"/>
</dbReference>
<dbReference type="Pfam" id="PF02883">
    <property type="entry name" value="Alpha_adaptinC2"/>
    <property type="match status" value="1"/>
</dbReference>
<name>A0A7I8W3P9_9ANNE</name>
<dbReference type="PROSITE" id="PS50909">
    <property type="entry name" value="GAT"/>
    <property type="match status" value="1"/>
</dbReference>
<keyword evidence="6" id="KW-0832">Ubl conjugation</keyword>
<evidence type="ECO:0000256" key="6">
    <source>
        <dbReference type="ARBA" id="ARBA00022843"/>
    </source>
</evidence>
<dbReference type="Gene3D" id="2.60.40.1230">
    <property type="match status" value="1"/>
</dbReference>
<dbReference type="GO" id="GO:0005802">
    <property type="term" value="C:trans-Golgi network"/>
    <property type="evidence" value="ECO:0007669"/>
    <property type="project" value="InterPro"/>
</dbReference>
<feature type="domain" description="GAE" evidence="11">
    <location>
        <begin position="519"/>
        <end position="640"/>
    </location>
</feature>
<dbReference type="GO" id="GO:0043130">
    <property type="term" value="F:ubiquitin binding"/>
    <property type="evidence" value="ECO:0007669"/>
    <property type="project" value="InterPro"/>
</dbReference>
<dbReference type="PROSITE" id="PS50179">
    <property type="entry name" value="VHS"/>
    <property type="match status" value="1"/>
</dbReference>
<dbReference type="SUPFAM" id="SSF48464">
    <property type="entry name" value="ENTH/VHS domain"/>
    <property type="match status" value="1"/>
</dbReference>
<dbReference type="InterPro" id="IPR041198">
    <property type="entry name" value="GGA_N-GAT"/>
</dbReference>
<proteinExistence type="inferred from homology"/>
<keyword evidence="7" id="KW-0653">Protein transport</keyword>
<dbReference type="InterPro" id="IPR002014">
    <property type="entry name" value="VHS_dom"/>
</dbReference>
<feature type="domain" description="GAT" evidence="12">
    <location>
        <begin position="173"/>
        <end position="301"/>
    </location>
</feature>
<dbReference type="PANTHER" id="PTHR45905:SF1">
    <property type="entry name" value="GOLGI-LOCALIZED, GAMMA-ADAPTIN EAR CONTAINING, ARF BINDING PROTEIN"/>
    <property type="match status" value="1"/>
</dbReference>
<reference evidence="13 14" key="1">
    <citation type="submission" date="2020-08" db="EMBL/GenBank/DDBJ databases">
        <authorList>
            <person name="Hejnol A."/>
        </authorList>
    </citation>
    <scope>NUCLEOTIDE SEQUENCE [LARGE SCALE GENOMIC DNA]</scope>
</reference>
<dbReference type="EMBL" id="CAJFCJ010000017">
    <property type="protein sequence ID" value="CAD5122501.1"/>
    <property type="molecule type" value="Genomic_DNA"/>
</dbReference>